<feature type="transmembrane region" description="Helical" evidence="6">
    <location>
        <begin position="12"/>
        <end position="33"/>
    </location>
</feature>
<feature type="transmembrane region" description="Helical" evidence="6">
    <location>
        <begin position="217"/>
        <end position="238"/>
    </location>
</feature>
<keyword evidence="9" id="KW-1185">Reference proteome</keyword>
<dbReference type="OrthoDB" id="5670831at2"/>
<dbReference type="EMBL" id="UGPB01000001">
    <property type="protein sequence ID" value="STY29178.1"/>
    <property type="molecule type" value="Genomic_DNA"/>
</dbReference>
<dbReference type="Pfam" id="PF07690">
    <property type="entry name" value="MFS_1"/>
    <property type="match status" value="1"/>
</dbReference>
<feature type="transmembrane region" description="Helical" evidence="6">
    <location>
        <begin position="338"/>
        <end position="361"/>
    </location>
</feature>
<dbReference type="GO" id="GO:0016020">
    <property type="term" value="C:membrane"/>
    <property type="evidence" value="ECO:0007669"/>
    <property type="project" value="UniProtKB-SubCell"/>
</dbReference>
<dbReference type="SUPFAM" id="SSF103473">
    <property type="entry name" value="MFS general substrate transporter"/>
    <property type="match status" value="1"/>
</dbReference>
<feature type="domain" description="Major facilitator superfamily (MFS) profile" evidence="7">
    <location>
        <begin position="1"/>
        <end position="395"/>
    </location>
</feature>
<dbReference type="AlphaFoldDB" id="A0A378LTK0"/>
<evidence type="ECO:0000313" key="9">
    <source>
        <dbReference type="Proteomes" id="UP000255297"/>
    </source>
</evidence>
<evidence type="ECO:0000256" key="1">
    <source>
        <dbReference type="ARBA" id="ARBA00004141"/>
    </source>
</evidence>
<accession>A0A378LTK0</accession>
<feature type="transmembrane region" description="Helical" evidence="6">
    <location>
        <begin position="367"/>
        <end position="386"/>
    </location>
</feature>
<dbReference type="PROSITE" id="PS50850">
    <property type="entry name" value="MFS"/>
    <property type="match status" value="1"/>
</dbReference>
<dbReference type="Gene3D" id="1.20.1720.10">
    <property type="entry name" value="Multidrug resistance protein D"/>
    <property type="match status" value="1"/>
</dbReference>
<dbReference type="InterPro" id="IPR020846">
    <property type="entry name" value="MFS_dom"/>
</dbReference>
<name>A0A378LTK0_9GAMM</name>
<dbReference type="Proteomes" id="UP000255297">
    <property type="component" value="Unassembled WGS sequence"/>
</dbReference>
<evidence type="ECO:0000259" key="7">
    <source>
        <dbReference type="PROSITE" id="PS50850"/>
    </source>
</evidence>
<evidence type="ECO:0000256" key="5">
    <source>
        <dbReference type="ARBA" id="ARBA00023136"/>
    </source>
</evidence>
<dbReference type="STRING" id="1122170.GCA_000701265_01125"/>
<dbReference type="PANTHER" id="PTHR42718">
    <property type="entry name" value="MAJOR FACILITATOR SUPERFAMILY MULTIDRUG TRANSPORTER MFSC"/>
    <property type="match status" value="1"/>
</dbReference>
<dbReference type="GO" id="GO:0022857">
    <property type="term" value="F:transmembrane transporter activity"/>
    <property type="evidence" value="ECO:0007669"/>
    <property type="project" value="InterPro"/>
</dbReference>
<reference evidence="8 9" key="1">
    <citation type="submission" date="2018-06" db="EMBL/GenBank/DDBJ databases">
        <authorList>
            <consortium name="Pathogen Informatics"/>
            <person name="Doyle S."/>
        </authorList>
    </citation>
    <scope>NUCLEOTIDE SEQUENCE [LARGE SCALE GENOMIC DNA]</scope>
    <source>
        <strain evidence="8 9">NCTC11532</strain>
    </source>
</reference>
<dbReference type="CDD" id="cd17320">
    <property type="entry name" value="MFS_MdfA_MDR_like"/>
    <property type="match status" value="1"/>
</dbReference>
<evidence type="ECO:0000256" key="3">
    <source>
        <dbReference type="ARBA" id="ARBA00022692"/>
    </source>
</evidence>
<feature type="transmembrane region" description="Helical" evidence="6">
    <location>
        <begin position="280"/>
        <end position="300"/>
    </location>
</feature>
<keyword evidence="2" id="KW-0813">Transport</keyword>
<feature type="transmembrane region" description="Helical" evidence="6">
    <location>
        <begin position="250"/>
        <end position="268"/>
    </location>
</feature>
<gene>
    <name evidence="8" type="primary">bcr_3</name>
    <name evidence="8" type="ORF">NCTC11532_01361</name>
</gene>
<keyword evidence="4 6" id="KW-1133">Transmembrane helix</keyword>
<feature type="transmembrane region" description="Helical" evidence="6">
    <location>
        <begin position="164"/>
        <end position="186"/>
    </location>
</feature>
<feature type="transmembrane region" description="Helical" evidence="6">
    <location>
        <begin position="100"/>
        <end position="123"/>
    </location>
</feature>
<feature type="transmembrane region" description="Helical" evidence="6">
    <location>
        <begin position="135"/>
        <end position="158"/>
    </location>
</feature>
<sequence>MNAIKWTETQSLFRLFPLIISISFAMDVFVPAIPEMSRFFKTDNTTMQASLYLFMLTVALGQLLIGPLSDRFGRRFMALFSAFLFFIGSLLASFSPTIPVFIIARIIQASGACGTYLMCFIIVRDNFSTQACARLFSILSGINSMVASSAPVIGGLLLDVTRDWHSGFYFLTFIGILMTGVTFRYIPNYNYSKTDRTVLPFYQKIKPMLDNPDFRNYTLVAAASLLGLYLFCALSPSILMVQLHLTGTEYGFWFGLNAMTVFLANMVAAKLTYSYPLEKIVLGGLMIMIFSCMLMMIFNFRQCSILTFMMPMLCLTIGIGISMGTATALALKDYEHQAAFGTALLGSCQFGLAGLIGIVVAQWTPGALSLAIPVLSFSILGLLKLAKVDMLLNNS</sequence>
<evidence type="ECO:0000256" key="2">
    <source>
        <dbReference type="ARBA" id="ARBA00022448"/>
    </source>
</evidence>
<keyword evidence="3 6" id="KW-0812">Transmembrane</keyword>
<comment type="subcellular location">
    <subcellularLocation>
        <location evidence="1">Membrane</location>
        <topology evidence="1">Multi-pass membrane protein</topology>
    </subcellularLocation>
</comment>
<dbReference type="InterPro" id="IPR036259">
    <property type="entry name" value="MFS_trans_sf"/>
</dbReference>
<feature type="transmembrane region" description="Helical" evidence="6">
    <location>
        <begin position="45"/>
        <end position="64"/>
    </location>
</feature>
<protein>
    <submittedName>
        <fullName evidence="8">Florfenicol efflux pump</fullName>
    </submittedName>
</protein>
<evidence type="ECO:0000256" key="4">
    <source>
        <dbReference type="ARBA" id="ARBA00022989"/>
    </source>
</evidence>
<organism evidence="8 9">
    <name type="scientific">Legionella wadsworthii</name>
    <dbReference type="NCBI Taxonomy" id="28088"/>
    <lineage>
        <taxon>Bacteria</taxon>
        <taxon>Pseudomonadati</taxon>
        <taxon>Pseudomonadota</taxon>
        <taxon>Gammaproteobacteria</taxon>
        <taxon>Legionellales</taxon>
        <taxon>Legionellaceae</taxon>
        <taxon>Legionella</taxon>
    </lineage>
</organism>
<evidence type="ECO:0000256" key="6">
    <source>
        <dbReference type="SAM" id="Phobius"/>
    </source>
</evidence>
<evidence type="ECO:0000313" key="8">
    <source>
        <dbReference type="EMBL" id="STY29178.1"/>
    </source>
</evidence>
<dbReference type="InterPro" id="IPR011701">
    <property type="entry name" value="MFS"/>
</dbReference>
<dbReference type="PROSITE" id="PS00216">
    <property type="entry name" value="SUGAR_TRANSPORT_1"/>
    <property type="match status" value="1"/>
</dbReference>
<keyword evidence="5 6" id="KW-0472">Membrane</keyword>
<dbReference type="InterPro" id="IPR005829">
    <property type="entry name" value="Sugar_transporter_CS"/>
</dbReference>
<feature type="transmembrane region" description="Helical" evidence="6">
    <location>
        <begin position="76"/>
        <end position="94"/>
    </location>
</feature>
<proteinExistence type="predicted"/>
<dbReference type="PANTHER" id="PTHR42718:SF9">
    <property type="entry name" value="MAJOR FACILITATOR SUPERFAMILY MULTIDRUG TRANSPORTER MFSC"/>
    <property type="match status" value="1"/>
</dbReference>
<feature type="transmembrane region" description="Helical" evidence="6">
    <location>
        <begin position="306"/>
        <end position="331"/>
    </location>
</feature>
<dbReference type="RefSeq" id="WP_031565979.1">
    <property type="nucleotide sequence ID" value="NZ_CAAAIS010000003.1"/>
</dbReference>